<dbReference type="AlphaFoldDB" id="A0AAV0BBM7"/>
<proteinExistence type="predicted"/>
<reference evidence="2" key="1">
    <citation type="submission" date="2022-06" db="EMBL/GenBank/DDBJ databases">
        <authorList>
            <consortium name="SYNGENTA / RWTH Aachen University"/>
        </authorList>
    </citation>
    <scope>NUCLEOTIDE SEQUENCE</scope>
</reference>
<protein>
    <submittedName>
        <fullName evidence="2">Expressed protein</fullName>
    </submittedName>
</protein>
<feature type="chain" id="PRO_5043605977" evidence="1">
    <location>
        <begin position="32"/>
        <end position="98"/>
    </location>
</feature>
<name>A0AAV0BBM7_PHAPC</name>
<sequence length="98" mass="11289">MIPVLNFSSYFQKWLPLLIMLLFDFMAETKCLDSITTNESISKVLRDARIPDYRFDNLKDAGLSKDLIKSTETQSNSQKLKFDLNELPGDFESKMSNS</sequence>
<keyword evidence="3" id="KW-1185">Reference proteome</keyword>
<dbReference type="EMBL" id="CALTRL010005134">
    <property type="protein sequence ID" value="CAH7684044.1"/>
    <property type="molecule type" value="Genomic_DNA"/>
</dbReference>
<gene>
    <name evidence="2" type="ORF">PPACK8108_LOCUS17982</name>
</gene>
<evidence type="ECO:0000313" key="2">
    <source>
        <dbReference type="EMBL" id="CAH7684044.1"/>
    </source>
</evidence>
<feature type="non-terminal residue" evidence="2">
    <location>
        <position position="98"/>
    </location>
</feature>
<dbReference type="Proteomes" id="UP001153365">
    <property type="component" value="Unassembled WGS sequence"/>
</dbReference>
<evidence type="ECO:0000313" key="3">
    <source>
        <dbReference type="Proteomes" id="UP001153365"/>
    </source>
</evidence>
<keyword evidence="1" id="KW-0732">Signal</keyword>
<organism evidence="2 3">
    <name type="scientific">Phakopsora pachyrhizi</name>
    <name type="common">Asian soybean rust disease fungus</name>
    <dbReference type="NCBI Taxonomy" id="170000"/>
    <lineage>
        <taxon>Eukaryota</taxon>
        <taxon>Fungi</taxon>
        <taxon>Dikarya</taxon>
        <taxon>Basidiomycota</taxon>
        <taxon>Pucciniomycotina</taxon>
        <taxon>Pucciniomycetes</taxon>
        <taxon>Pucciniales</taxon>
        <taxon>Phakopsoraceae</taxon>
        <taxon>Phakopsora</taxon>
    </lineage>
</organism>
<comment type="caution">
    <text evidence="2">The sequence shown here is derived from an EMBL/GenBank/DDBJ whole genome shotgun (WGS) entry which is preliminary data.</text>
</comment>
<accession>A0AAV0BBM7</accession>
<feature type="signal peptide" evidence="1">
    <location>
        <begin position="1"/>
        <end position="31"/>
    </location>
</feature>
<evidence type="ECO:0000256" key="1">
    <source>
        <dbReference type="SAM" id="SignalP"/>
    </source>
</evidence>